<dbReference type="Proteomes" id="UP000828390">
    <property type="component" value="Unassembled WGS sequence"/>
</dbReference>
<keyword evidence="3" id="KW-1185">Reference proteome</keyword>
<name>A0A9D4KVR2_DREPO</name>
<dbReference type="AlphaFoldDB" id="A0A9D4KVR2"/>
<evidence type="ECO:0000313" key="2">
    <source>
        <dbReference type="EMBL" id="KAH3846558.1"/>
    </source>
</evidence>
<reference evidence="2" key="2">
    <citation type="submission" date="2020-11" db="EMBL/GenBank/DDBJ databases">
        <authorList>
            <person name="McCartney M.A."/>
            <person name="Auch B."/>
            <person name="Kono T."/>
            <person name="Mallez S."/>
            <person name="Becker A."/>
            <person name="Gohl D.M."/>
            <person name="Silverstein K.A.T."/>
            <person name="Koren S."/>
            <person name="Bechman K.B."/>
            <person name="Herman A."/>
            <person name="Abrahante J.E."/>
            <person name="Garbe J."/>
        </authorList>
    </citation>
    <scope>NUCLEOTIDE SEQUENCE</scope>
    <source>
        <strain evidence="2">Duluth1</strain>
        <tissue evidence="2">Whole animal</tissue>
    </source>
</reference>
<evidence type="ECO:0000313" key="3">
    <source>
        <dbReference type="Proteomes" id="UP000828390"/>
    </source>
</evidence>
<reference evidence="2" key="1">
    <citation type="journal article" date="2019" name="bioRxiv">
        <title>The Genome of the Zebra Mussel, Dreissena polymorpha: A Resource for Invasive Species Research.</title>
        <authorList>
            <person name="McCartney M.A."/>
            <person name="Auch B."/>
            <person name="Kono T."/>
            <person name="Mallez S."/>
            <person name="Zhang Y."/>
            <person name="Obille A."/>
            <person name="Becker A."/>
            <person name="Abrahante J.E."/>
            <person name="Garbe J."/>
            <person name="Badalamenti J.P."/>
            <person name="Herman A."/>
            <person name="Mangelson H."/>
            <person name="Liachko I."/>
            <person name="Sullivan S."/>
            <person name="Sone E.D."/>
            <person name="Koren S."/>
            <person name="Silverstein K.A.T."/>
            <person name="Beckman K.B."/>
            <person name="Gohl D.M."/>
        </authorList>
    </citation>
    <scope>NUCLEOTIDE SEQUENCE</scope>
    <source>
        <strain evidence="2">Duluth1</strain>
        <tissue evidence="2">Whole animal</tissue>
    </source>
</reference>
<evidence type="ECO:0000256" key="1">
    <source>
        <dbReference type="SAM" id="MobiDB-lite"/>
    </source>
</evidence>
<organism evidence="2 3">
    <name type="scientific">Dreissena polymorpha</name>
    <name type="common">Zebra mussel</name>
    <name type="synonym">Mytilus polymorpha</name>
    <dbReference type="NCBI Taxonomy" id="45954"/>
    <lineage>
        <taxon>Eukaryota</taxon>
        <taxon>Metazoa</taxon>
        <taxon>Spiralia</taxon>
        <taxon>Lophotrochozoa</taxon>
        <taxon>Mollusca</taxon>
        <taxon>Bivalvia</taxon>
        <taxon>Autobranchia</taxon>
        <taxon>Heteroconchia</taxon>
        <taxon>Euheterodonta</taxon>
        <taxon>Imparidentia</taxon>
        <taxon>Neoheterodontei</taxon>
        <taxon>Myida</taxon>
        <taxon>Dreissenoidea</taxon>
        <taxon>Dreissenidae</taxon>
        <taxon>Dreissena</taxon>
    </lineage>
</organism>
<dbReference type="EMBL" id="JAIWYP010000003">
    <property type="protein sequence ID" value="KAH3846558.1"/>
    <property type="molecule type" value="Genomic_DNA"/>
</dbReference>
<protein>
    <submittedName>
        <fullName evidence="2">Uncharacterized protein</fullName>
    </submittedName>
</protein>
<feature type="compositionally biased region" description="Basic and acidic residues" evidence="1">
    <location>
        <begin position="79"/>
        <end position="92"/>
    </location>
</feature>
<feature type="region of interest" description="Disordered" evidence="1">
    <location>
        <begin position="61"/>
        <end position="92"/>
    </location>
</feature>
<sequence>MKEANEESIEEQCIIIDKKMNTGSSKKAYSTLKSLTKTKSSVLSDAYENFLTKSAAEINRLHSHSERSQTRSGQRKSVHTKDRKQLDNIRDSTTLAEEKAEFRAGRRVEQSSSAPQLDLRKLTTADDSTLTKNWCKSFNNYGNASSAKLLNGRLQNIRINEDAADDDNIVYYDILTKFYQY</sequence>
<gene>
    <name evidence="2" type="ORF">DPMN_088860</name>
</gene>
<proteinExistence type="predicted"/>
<comment type="caution">
    <text evidence="2">The sequence shown here is derived from an EMBL/GenBank/DDBJ whole genome shotgun (WGS) entry which is preliminary data.</text>
</comment>
<accession>A0A9D4KVR2</accession>